<evidence type="ECO:0000313" key="4">
    <source>
        <dbReference type="Proteomes" id="UP001500051"/>
    </source>
</evidence>
<reference evidence="4" key="1">
    <citation type="journal article" date="2019" name="Int. J. Syst. Evol. Microbiol.">
        <title>The Global Catalogue of Microorganisms (GCM) 10K type strain sequencing project: providing services to taxonomists for standard genome sequencing and annotation.</title>
        <authorList>
            <consortium name="The Broad Institute Genomics Platform"/>
            <consortium name="The Broad Institute Genome Sequencing Center for Infectious Disease"/>
            <person name="Wu L."/>
            <person name="Ma J."/>
        </authorList>
    </citation>
    <scope>NUCLEOTIDE SEQUENCE [LARGE SCALE GENOMIC DNA]</scope>
    <source>
        <strain evidence="4">JCM 16548</strain>
    </source>
</reference>
<evidence type="ECO:0000256" key="1">
    <source>
        <dbReference type="SAM" id="MobiDB-lite"/>
    </source>
</evidence>
<feature type="transmembrane region" description="Helical" evidence="2">
    <location>
        <begin position="182"/>
        <end position="203"/>
    </location>
</feature>
<feature type="region of interest" description="Disordered" evidence="1">
    <location>
        <begin position="33"/>
        <end position="98"/>
    </location>
</feature>
<evidence type="ECO:0000256" key="2">
    <source>
        <dbReference type="SAM" id="Phobius"/>
    </source>
</evidence>
<protein>
    <recommendedName>
        <fullName evidence="5">Zinc-ribbon domain-containing protein</fullName>
    </recommendedName>
</protein>
<dbReference type="Proteomes" id="UP001500051">
    <property type="component" value="Unassembled WGS sequence"/>
</dbReference>
<name>A0ABP7D4U9_9ACTN</name>
<keyword evidence="2" id="KW-0472">Membrane</keyword>
<keyword evidence="2" id="KW-0812">Transmembrane</keyword>
<organism evidence="3 4">
    <name type="scientific">Microlunatus aurantiacus</name>
    <dbReference type="NCBI Taxonomy" id="446786"/>
    <lineage>
        <taxon>Bacteria</taxon>
        <taxon>Bacillati</taxon>
        <taxon>Actinomycetota</taxon>
        <taxon>Actinomycetes</taxon>
        <taxon>Propionibacteriales</taxon>
        <taxon>Propionibacteriaceae</taxon>
        <taxon>Microlunatus</taxon>
    </lineage>
</organism>
<sequence>MASGDVICGDCGETNKPGSEFCLFCGAYLGWQEREPSGANDDTEVLPAQPPAPARSVAPQPARAGQTTSPPAPVLAQPERPTPGPEPAARVEPVRPAPPPAPVTVAAVPVPPPDPGCPTCGRVIELGRRFCGHCGEQLVWPGTNAPVTRATQRSTWWSRLWDSKDRVARRAYRRSLPPLYRWRRVIVIVLALGLIGGGLTVVGRSPKAFFLARYHDVRNTLVAVPGVTAAIIPPEASAADTTPEALVDGTAKAWQMSWTSSTQGGPCRSTPTTAVIQLSFPATRVRDINLRAGLLDNNPNRLLQFRPKTVWIAYGDQCVERPLADVQQQTVPLDTEVLVDSVRLSVQTAYPPDQPTGGQDVLGFTEITLRSRPPVR</sequence>
<evidence type="ECO:0008006" key="5">
    <source>
        <dbReference type="Google" id="ProtNLM"/>
    </source>
</evidence>
<keyword evidence="2" id="KW-1133">Transmembrane helix</keyword>
<proteinExistence type="predicted"/>
<keyword evidence="4" id="KW-1185">Reference proteome</keyword>
<gene>
    <name evidence="3" type="ORF">GCM10022204_17140</name>
</gene>
<comment type="caution">
    <text evidence="3">The sequence shown here is derived from an EMBL/GenBank/DDBJ whole genome shotgun (WGS) entry which is preliminary data.</text>
</comment>
<evidence type="ECO:0000313" key="3">
    <source>
        <dbReference type="EMBL" id="GAA3700924.1"/>
    </source>
</evidence>
<dbReference type="EMBL" id="BAAAYX010000004">
    <property type="protein sequence ID" value="GAA3700924.1"/>
    <property type="molecule type" value="Genomic_DNA"/>
</dbReference>
<accession>A0ABP7D4U9</accession>